<gene>
    <name evidence="10" type="ORF">SAMN02745245_01900</name>
</gene>
<dbReference type="EMBL" id="FQXI01000022">
    <property type="protein sequence ID" value="SHH67318.1"/>
    <property type="molecule type" value="Genomic_DNA"/>
</dbReference>
<organism evidence="10 11">
    <name type="scientific">Anaerosphaera aminiphila DSM 21120</name>
    <dbReference type="NCBI Taxonomy" id="1120995"/>
    <lineage>
        <taxon>Bacteria</taxon>
        <taxon>Bacillati</taxon>
        <taxon>Bacillota</taxon>
        <taxon>Tissierellia</taxon>
        <taxon>Tissierellales</taxon>
        <taxon>Peptoniphilaceae</taxon>
        <taxon>Anaerosphaera</taxon>
    </lineage>
</organism>
<evidence type="ECO:0000256" key="5">
    <source>
        <dbReference type="ARBA" id="ARBA00022692"/>
    </source>
</evidence>
<evidence type="ECO:0000256" key="3">
    <source>
        <dbReference type="ARBA" id="ARBA00022448"/>
    </source>
</evidence>
<evidence type="ECO:0000256" key="6">
    <source>
        <dbReference type="ARBA" id="ARBA00022989"/>
    </source>
</evidence>
<dbReference type="InterPro" id="IPR035906">
    <property type="entry name" value="MetI-like_sf"/>
</dbReference>
<dbReference type="GO" id="GO:0005886">
    <property type="term" value="C:plasma membrane"/>
    <property type="evidence" value="ECO:0007669"/>
    <property type="project" value="UniProtKB-SubCell"/>
</dbReference>
<keyword evidence="3 8" id="KW-0813">Transport</keyword>
<feature type="transmembrane region" description="Helical" evidence="8">
    <location>
        <begin position="95"/>
        <end position="118"/>
    </location>
</feature>
<dbReference type="RefSeq" id="WP_073185687.1">
    <property type="nucleotide sequence ID" value="NZ_FQXI01000022.1"/>
</dbReference>
<evidence type="ECO:0000256" key="8">
    <source>
        <dbReference type="RuleBase" id="RU363032"/>
    </source>
</evidence>
<keyword evidence="4" id="KW-1003">Cell membrane</keyword>
<feature type="transmembrane region" description="Helical" evidence="8">
    <location>
        <begin position="245"/>
        <end position="263"/>
    </location>
</feature>
<feature type="transmembrane region" description="Helical" evidence="8">
    <location>
        <begin position="66"/>
        <end position="86"/>
    </location>
</feature>
<evidence type="ECO:0000256" key="1">
    <source>
        <dbReference type="ARBA" id="ARBA00004651"/>
    </source>
</evidence>
<dbReference type="GO" id="GO:0055085">
    <property type="term" value="P:transmembrane transport"/>
    <property type="evidence" value="ECO:0007669"/>
    <property type="project" value="InterPro"/>
</dbReference>
<name>A0A1M5UWR5_9FIRM</name>
<sequence length="279" mass="31926">MKFKKLASPYLIWMILFIVMPLLLIFFYSITDGMIKDFTMESFTLDNYKKFFTPQYLKVFFDSLKMAFKTTVICLAIGYPTAYWIFNSKSKYKSLMLLLIVIPMWMNFLLRTYAWVLILSKNGILNNFLNIFGIDPLSIIYTDKAIMIGMIYNYLPFMILPIHSVFEKIDKSMIEAAKDLGATEMQAFWKVIFPLSISGVVTGITMVFIPAISTFEISALLGGNKYNLIGNIIENQYRLVGDWNFGSAMSIAIIVIIIVAMIITNKFDSDDEKTGGGLW</sequence>
<comment type="subcellular location">
    <subcellularLocation>
        <location evidence="1 8">Cell membrane</location>
        <topology evidence="1 8">Multi-pass membrane protein</topology>
    </subcellularLocation>
</comment>
<evidence type="ECO:0000313" key="10">
    <source>
        <dbReference type="EMBL" id="SHH67318.1"/>
    </source>
</evidence>
<dbReference type="PANTHER" id="PTHR42929">
    <property type="entry name" value="INNER MEMBRANE ABC TRANSPORTER PERMEASE PROTEIN YDCU-RELATED-RELATED"/>
    <property type="match status" value="1"/>
</dbReference>
<feature type="transmembrane region" description="Helical" evidence="8">
    <location>
        <begin position="145"/>
        <end position="166"/>
    </location>
</feature>
<dbReference type="OrthoDB" id="9807047at2"/>
<evidence type="ECO:0000256" key="7">
    <source>
        <dbReference type="ARBA" id="ARBA00023136"/>
    </source>
</evidence>
<feature type="transmembrane region" description="Helical" evidence="8">
    <location>
        <begin position="12"/>
        <end position="30"/>
    </location>
</feature>
<dbReference type="PANTHER" id="PTHR42929:SF1">
    <property type="entry name" value="INNER MEMBRANE ABC TRANSPORTER PERMEASE PROTEIN YDCU-RELATED"/>
    <property type="match status" value="1"/>
</dbReference>
<proteinExistence type="inferred from homology"/>
<dbReference type="CDD" id="cd06261">
    <property type="entry name" value="TM_PBP2"/>
    <property type="match status" value="1"/>
</dbReference>
<dbReference type="Gene3D" id="1.10.3720.10">
    <property type="entry name" value="MetI-like"/>
    <property type="match status" value="1"/>
</dbReference>
<evidence type="ECO:0000259" key="9">
    <source>
        <dbReference type="PROSITE" id="PS50928"/>
    </source>
</evidence>
<keyword evidence="11" id="KW-1185">Reference proteome</keyword>
<protein>
    <submittedName>
        <fullName evidence="10">Spermidine/putrescine transport system permease protein</fullName>
    </submittedName>
</protein>
<keyword evidence="5 8" id="KW-0812">Transmembrane</keyword>
<evidence type="ECO:0000256" key="2">
    <source>
        <dbReference type="ARBA" id="ARBA00007069"/>
    </source>
</evidence>
<feature type="transmembrane region" description="Helical" evidence="8">
    <location>
        <begin position="187"/>
        <end position="212"/>
    </location>
</feature>
<evidence type="ECO:0000256" key="4">
    <source>
        <dbReference type="ARBA" id="ARBA00022475"/>
    </source>
</evidence>
<dbReference type="AlphaFoldDB" id="A0A1M5UWR5"/>
<dbReference type="InterPro" id="IPR000515">
    <property type="entry name" value="MetI-like"/>
</dbReference>
<dbReference type="STRING" id="1120995.SAMN02745245_01900"/>
<keyword evidence="7 8" id="KW-0472">Membrane</keyword>
<dbReference type="SUPFAM" id="SSF161098">
    <property type="entry name" value="MetI-like"/>
    <property type="match status" value="1"/>
</dbReference>
<dbReference type="PROSITE" id="PS50928">
    <property type="entry name" value="ABC_TM1"/>
    <property type="match status" value="1"/>
</dbReference>
<feature type="domain" description="ABC transmembrane type-1" evidence="9">
    <location>
        <begin position="60"/>
        <end position="264"/>
    </location>
</feature>
<accession>A0A1M5UWR5</accession>
<dbReference type="Proteomes" id="UP000184032">
    <property type="component" value="Unassembled WGS sequence"/>
</dbReference>
<keyword evidence="6 8" id="KW-1133">Transmembrane helix</keyword>
<dbReference type="Pfam" id="PF00528">
    <property type="entry name" value="BPD_transp_1"/>
    <property type="match status" value="1"/>
</dbReference>
<comment type="similarity">
    <text evidence="2">Belongs to the binding-protein-dependent transport system permease family. CysTW subfamily.</text>
</comment>
<evidence type="ECO:0000313" key="11">
    <source>
        <dbReference type="Proteomes" id="UP000184032"/>
    </source>
</evidence>
<reference evidence="10 11" key="1">
    <citation type="submission" date="2016-11" db="EMBL/GenBank/DDBJ databases">
        <authorList>
            <person name="Jaros S."/>
            <person name="Januszkiewicz K."/>
            <person name="Wedrychowicz H."/>
        </authorList>
    </citation>
    <scope>NUCLEOTIDE SEQUENCE [LARGE SCALE GENOMIC DNA]</scope>
    <source>
        <strain evidence="10 11">DSM 21120</strain>
    </source>
</reference>